<comment type="caution">
    <text evidence="5">The sequence shown here is derived from an EMBL/GenBank/DDBJ whole genome shotgun (WGS) entry which is preliminary data.</text>
</comment>
<dbReference type="Pfam" id="PF01934">
    <property type="entry name" value="HepT-like"/>
    <property type="match status" value="1"/>
</dbReference>
<dbReference type="PANTHER" id="PTHR33397:SF5">
    <property type="entry name" value="RNASE YUTE-RELATED"/>
    <property type="match status" value="1"/>
</dbReference>
<dbReference type="Gene3D" id="1.20.120.580">
    <property type="entry name" value="bsu32300-like"/>
    <property type="match status" value="1"/>
</dbReference>
<reference evidence="5 6" key="1">
    <citation type="submission" date="2020-09" db="EMBL/GenBank/DDBJ databases">
        <title>Paenibacillus sp. CAU 1523 isolated from sand of Haeundae Beach.</title>
        <authorList>
            <person name="Kim W."/>
        </authorList>
    </citation>
    <scope>NUCLEOTIDE SEQUENCE [LARGE SCALE GENOMIC DNA]</scope>
    <source>
        <strain evidence="5 6">CAU 1523</strain>
    </source>
</reference>
<keyword evidence="3" id="KW-0378">Hydrolase</keyword>
<dbReference type="InterPro" id="IPR008201">
    <property type="entry name" value="HepT-like"/>
</dbReference>
<sequence length="144" mass="16539">MYYVNRQQIDNRLDQAQLLEQAVGSLTSNWSGSIVDHLAQERALHIAIEIVTDVGSLLIDGFILRDASSYEDIVDIVAEAGAMDEQLHQVLIQLVALRRPLVQDYEKWKRDDIHPLFKNLDVTMRQFSESVHRFLQKELPALQV</sequence>
<name>A0ABR9AZG7_9BACL</name>
<evidence type="ECO:0000256" key="2">
    <source>
        <dbReference type="ARBA" id="ARBA00022722"/>
    </source>
</evidence>
<evidence type="ECO:0000256" key="1">
    <source>
        <dbReference type="ARBA" id="ARBA00022649"/>
    </source>
</evidence>
<keyword evidence="2" id="KW-0540">Nuclease</keyword>
<dbReference type="InterPro" id="IPR052379">
    <property type="entry name" value="Type_VII_TA_RNase"/>
</dbReference>
<evidence type="ECO:0000256" key="4">
    <source>
        <dbReference type="ARBA" id="ARBA00024207"/>
    </source>
</evidence>
<dbReference type="RefSeq" id="WP_192024973.1">
    <property type="nucleotide sequence ID" value="NZ_JACYTN010000005.1"/>
</dbReference>
<dbReference type="PANTHER" id="PTHR33397">
    <property type="entry name" value="UPF0331 PROTEIN YUTE"/>
    <property type="match status" value="1"/>
</dbReference>
<evidence type="ECO:0000313" key="6">
    <source>
        <dbReference type="Proteomes" id="UP000634529"/>
    </source>
</evidence>
<protein>
    <submittedName>
        <fullName evidence="5">DUF86 domain-containing protein</fullName>
    </submittedName>
</protein>
<comment type="similarity">
    <text evidence="4">Belongs to the HepT RNase toxin family.</text>
</comment>
<evidence type="ECO:0000313" key="5">
    <source>
        <dbReference type="EMBL" id="MBD8498590.1"/>
    </source>
</evidence>
<evidence type="ECO:0000256" key="3">
    <source>
        <dbReference type="ARBA" id="ARBA00022801"/>
    </source>
</evidence>
<proteinExistence type="inferred from homology"/>
<dbReference type="Proteomes" id="UP000634529">
    <property type="component" value="Unassembled WGS sequence"/>
</dbReference>
<keyword evidence="1" id="KW-1277">Toxin-antitoxin system</keyword>
<dbReference type="InterPro" id="IPR037038">
    <property type="entry name" value="HepT-like_sf"/>
</dbReference>
<dbReference type="EMBL" id="JACYTN010000005">
    <property type="protein sequence ID" value="MBD8498590.1"/>
    <property type="molecule type" value="Genomic_DNA"/>
</dbReference>
<gene>
    <name evidence="5" type="ORF">IFO66_09795</name>
</gene>
<organism evidence="5 6">
    <name type="scientific">Paenibacillus arenosi</name>
    <dbReference type="NCBI Taxonomy" id="2774142"/>
    <lineage>
        <taxon>Bacteria</taxon>
        <taxon>Bacillati</taxon>
        <taxon>Bacillota</taxon>
        <taxon>Bacilli</taxon>
        <taxon>Bacillales</taxon>
        <taxon>Paenibacillaceae</taxon>
        <taxon>Paenibacillus</taxon>
    </lineage>
</organism>
<keyword evidence="6" id="KW-1185">Reference proteome</keyword>
<accession>A0ABR9AZG7</accession>